<dbReference type="EMBL" id="CAKKNE010000001">
    <property type="protein sequence ID" value="CAH0365946.1"/>
    <property type="molecule type" value="Genomic_DNA"/>
</dbReference>
<keyword evidence="12" id="KW-1185">Reference proteome</keyword>
<dbReference type="PROSITE" id="PS50920">
    <property type="entry name" value="SOLCAR"/>
    <property type="match status" value="3"/>
</dbReference>
<dbReference type="Gene3D" id="1.50.40.10">
    <property type="entry name" value="Mitochondrial carrier domain"/>
    <property type="match status" value="1"/>
</dbReference>
<evidence type="ECO:0000256" key="3">
    <source>
        <dbReference type="ARBA" id="ARBA00022448"/>
    </source>
</evidence>
<evidence type="ECO:0000313" key="12">
    <source>
        <dbReference type="Proteomes" id="UP000789595"/>
    </source>
</evidence>
<feature type="repeat" description="Solcar" evidence="8">
    <location>
        <begin position="68"/>
        <end position="143"/>
    </location>
</feature>
<keyword evidence="3 9" id="KW-0813">Transport</keyword>
<dbReference type="OrthoDB" id="204711at2759"/>
<proteinExistence type="inferred from homology"/>
<sequence>MNTRTEWHFCILIVCQALTPQPPPTKQQHRPQPCTTARRGALQALVAAPVVRAIAASAAETPQTPTVSREVLSGLAGGAAQRITKDVVLYPIDTVKVRLQTVQGRTLSRRVFVDPYAGVLAPLVVGVPAAALFFGVKDGLGELAAERGLTDPFLVEAVTVCLANAPYWLARAPIELIKTRQQLANTTMEKPWAVAQTIIESDGLAGLWTGFRESYWHAVPADVLKFSVYRALKDRYGGAGIFRKALLGSAASAVALSATTPLDVAKTRSMERGAASEDIIKRLGAILDTEGVGALYAGLGPRVARAAVSGGLQFGSYEAAKRLFG</sequence>
<evidence type="ECO:0000256" key="9">
    <source>
        <dbReference type="RuleBase" id="RU000488"/>
    </source>
</evidence>
<keyword evidence="6" id="KW-1133">Transmembrane helix</keyword>
<feature type="repeat" description="Solcar" evidence="8">
    <location>
        <begin position="239"/>
        <end position="323"/>
    </location>
</feature>
<comment type="similarity">
    <text evidence="2 9">Belongs to the mitochondrial carrier (TC 2.A.29) family.</text>
</comment>
<keyword evidence="10" id="KW-0732">Signal</keyword>
<keyword evidence="4 8" id="KW-0812">Transmembrane</keyword>
<evidence type="ECO:0000256" key="1">
    <source>
        <dbReference type="ARBA" id="ARBA00004141"/>
    </source>
</evidence>
<comment type="subcellular location">
    <subcellularLocation>
        <location evidence="1">Membrane</location>
        <topology evidence="1">Multi-pass membrane protein</topology>
    </subcellularLocation>
</comment>
<accession>A0A8J2S9L7</accession>
<evidence type="ECO:0000256" key="4">
    <source>
        <dbReference type="ARBA" id="ARBA00022692"/>
    </source>
</evidence>
<dbReference type="Pfam" id="PF00153">
    <property type="entry name" value="Mito_carr"/>
    <property type="match status" value="3"/>
</dbReference>
<dbReference type="AlphaFoldDB" id="A0A8J2S9L7"/>
<dbReference type="InterPro" id="IPR023395">
    <property type="entry name" value="MCP_dom_sf"/>
</dbReference>
<evidence type="ECO:0000256" key="8">
    <source>
        <dbReference type="PROSITE-ProRule" id="PRU00282"/>
    </source>
</evidence>
<evidence type="ECO:0008006" key="13">
    <source>
        <dbReference type="Google" id="ProtNLM"/>
    </source>
</evidence>
<gene>
    <name evidence="11" type="ORF">PECAL_1P24110</name>
</gene>
<evidence type="ECO:0000256" key="7">
    <source>
        <dbReference type="ARBA" id="ARBA00023136"/>
    </source>
</evidence>
<feature type="repeat" description="Solcar" evidence="8">
    <location>
        <begin position="151"/>
        <end position="235"/>
    </location>
</feature>
<comment type="caution">
    <text evidence="11">The sequence shown here is derived from an EMBL/GenBank/DDBJ whole genome shotgun (WGS) entry which is preliminary data.</text>
</comment>
<evidence type="ECO:0000256" key="6">
    <source>
        <dbReference type="ARBA" id="ARBA00022989"/>
    </source>
</evidence>
<protein>
    <recommendedName>
        <fullName evidence="13">Mitochondrial carrier protein</fullName>
    </recommendedName>
</protein>
<keyword evidence="5" id="KW-0677">Repeat</keyword>
<keyword evidence="7 8" id="KW-0472">Membrane</keyword>
<dbReference type="Proteomes" id="UP000789595">
    <property type="component" value="Unassembled WGS sequence"/>
</dbReference>
<dbReference type="SUPFAM" id="SSF103506">
    <property type="entry name" value="Mitochondrial carrier"/>
    <property type="match status" value="1"/>
</dbReference>
<dbReference type="PANTHER" id="PTHR45667">
    <property type="entry name" value="S-ADENOSYLMETHIONINE MITOCHONDRIAL CARRIER PROTEIN"/>
    <property type="match status" value="1"/>
</dbReference>
<feature type="signal peptide" evidence="10">
    <location>
        <begin position="1"/>
        <end position="17"/>
    </location>
</feature>
<evidence type="ECO:0000256" key="2">
    <source>
        <dbReference type="ARBA" id="ARBA00006375"/>
    </source>
</evidence>
<dbReference type="InterPro" id="IPR018108">
    <property type="entry name" value="MCP_transmembrane"/>
</dbReference>
<evidence type="ECO:0000256" key="10">
    <source>
        <dbReference type="SAM" id="SignalP"/>
    </source>
</evidence>
<organism evidence="11 12">
    <name type="scientific">Pelagomonas calceolata</name>
    <dbReference type="NCBI Taxonomy" id="35677"/>
    <lineage>
        <taxon>Eukaryota</taxon>
        <taxon>Sar</taxon>
        <taxon>Stramenopiles</taxon>
        <taxon>Ochrophyta</taxon>
        <taxon>Pelagophyceae</taxon>
        <taxon>Pelagomonadales</taxon>
        <taxon>Pelagomonadaceae</taxon>
        <taxon>Pelagomonas</taxon>
    </lineage>
</organism>
<feature type="chain" id="PRO_5035234509" description="Mitochondrial carrier protein" evidence="10">
    <location>
        <begin position="18"/>
        <end position="325"/>
    </location>
</feature>
<name>A0A8J2S9L7_9STRA</name>
<reference evidence="11" key="1">
    <citation type="submission" date="2021-11" db="EMBL/GenBank/DDBJ databases">
        <authorList>
            <consortium name="Genoscope - CEA"/>
            <person name="William W."/>
        </authorList>
    </citation>
    <scope>NUCLEOTIDE SEQUENCE</scope>
</reference>
<evidence type="ECO:0000313" key="11">
    <source>
        <dbReference type="EMBL" id="CAH0365946.1"/>
    </source>
</evidence>
<dbReference type="GO" id="GO:0016020">
    <property type="term" value="C:membrane"/>
    <property type="evidence" value="ECO:0007669"/>
    <property type="project" value="UniProtKB-SubCell"/>
</dbReference>
<evidence type="ECO:0000256" key="5">
    <source>
        <dbReference type="ARBA" id="ARBA00022737"/>
    </source>
</evidence>